<name>A0A1H3VJU9_9EURY</name>
<accession>A0A1H3VJU9</accession>
<feature type="transmembrane region" description="Helical" evidence="1">
    <location>
        <begin position="82"/>
        <end position="102"/>
    </location>
</feature>
<dbReference type="Proteomes" id="UP000236755">
    <property type="component" value="Unassembled WGS sequence"/>
</dbReference>
<dbReference type="OrthoDB" id="222505at2157"/>
<sequence length="203" mass="20679">MDDGDDAVTGTDSGSYAPENLCYAGERVVERAPLGGGWAAVTTHRVLAYDPSANGRRFEAIDRPNVRAVSVDAEGDQQLLGWALRAGVYGLVGVGGGVVLRAMNLGETLAVGASAGSAPIGGVLAVVDALAAALALLTTLLLVGGVALCVGGVALGWRYLRTRQPALVVERFGESDVRFGAPRADGRHAAQTLAAALDDRGGQ</sequence>
<evidence type="ECO:0000313" key="2">
    <source>
        <dbReference type="EMBL" id="SDZ75050.1"/>
    </source>
</evidence>
<evidence type="ECO:0000256" key="1">
    <source>
        <dbReference type="SAM" id="Phobius"/>
    </source>
</evidence>
<reference evidence="2 3" key="1">
    <citation type="submission" date="2016-10" db="EMBL/GenBank/DDBJ databases">
        <authorList>
            <person name="de Groot N.N."/>
        </authorList>
    </citation>
    <scope>NUCLEOTIDE SEQUENCE [LARGE SCALE GENOMIC DNA]</scope>
    <source>
        <strain evidence="2 3">CGMCC 1.8712</strain>
    </source>
</reference>
<keyword evidence="1" id="KW-0472">Membrane</keyword>
<dbReference type="AlphaFoldDB" id="A0A1H3VJU9"/>
<gene>
    <name evidence="2" type="ORF">SAMN04488065_0025</name>
</gene>
<keyword evidence="1" id="KW-1133">Transmembrane helix</keyword>
<keyword evidence="1" id="KW-0812">Transmembrane</keyword>
<dbReference type="RefSeq" id="WP_092629612.1">
    <property type="nucleotide sequence ID" value="NZ_FNQT01000001.1"/>
</dbReference>
<organism evidence="2 3">
    <name type="scientific">Haloplanus vescus</name>
    <dbReference type="NCBI Taxonomy" id="555874"/>
    <lineage>
        <taxon>Archaea</taxon>
        <taxon>Methanobacteriati</taxon>
        <taxon>Methanobacteriota</taxon>
        <taxon>Stenosarchaea group</taxon>
        <taxon>Halobacteria</taxon>
        <taxon>Halobacteriales</taxon>
        <taxon>Haloferacaceae</taxon>
        <taxon>Haloplanus</taxon>
    </lineage>
</organism>
<feature type="transmembrane region" description="Helical" evidence="1">
    <location>
        <begin position="109"/>
        <end position="127"/>
    </location>
</feature>
<protein>
    <submittedName>
        <fullName evidence="2">Uncharacterized protein</fullName>
    </submittedName>
</protein>
<dbReference type="STRING" id="555874.SAMN04488065_0025"/>
<keyword evidence="3" id="KW-1185">Reference proteome</keyword>
<dbReference type="EMBL" id="FNQT01000001">
    <property type="protein sequence ID" value="SDZ75050.1"/>
    <property type="molecule type" value="Genomic_DNA"/>
</dbReference>
<feature type="transmembrane region" description="Helical" evidence="1">
    <location>
        <begin position="133"/>
        <end position="157"/>
    </location>
</feature>
<evidence type="ECO:0000313" key="3">
    <source>
        <dbReference type="Proteomes" id="UP000236755"/>
    </source>
</evidence>
<proteinExistence type="predicted"/>